<evidence type="ECO:0000256" key="1">
    <source>
        <dbReference type="SAM" id="MobiDB-lite"/>
    </source>
</evidence>
<dbReference type="Gene3D" id="2.60.120.620">
    <property type="entry name" value="q2cbj1_9rhob like domain"/>
    <property type="match status" value="1"/>
</dbReference>
<dbReference type="EMBL" id="HBGQ01047441">
    <property type="protein sequence ID" value="CAD9446267.1"/>
    <property type="molecule type" value="Transcribed_RNA"/>
</dbReference>
<dbReference type="Pfam" id="PF10014">
    <property type="entry name" value="2OG-Fe_Oxy_2"/>
    <property type="match status" value="1"/>
</dbReference>
<dbReference type="GO" id="GO:0051213">
    <property type="term" value="F:dioxygenase activity"/>
    <property type="evidence" value="ECO:0007669"/>
    <property type="project" value="InterPro"/>
</dbReference>
<reference evidence="2" key="1">
    <citation type="submission" date="2021-01" db="EMBL/GenBank/DDBJ databases">
        <authorList>
            <person name="Corre E."/>
            <person name="Pelletier E."/>
            <person name="Niang G."/>
            <person name="Scheremetjew M."/>
            <person name="Finn R."/>
            <person name="Kale V."/>
            <person name="Holt S."/>
            <person name="Cochrane G."/>
            <person name="Meng A."/>
            <person name="Brown T."/>
            <person name="Cohen L."/>
        </authorList>
    </citation>
    <scope>NUCLEOTIDE SEQUENCE</scope>
    <source>
        <strain evidence="2">CCMP2222</strain>
    </source>
</reference>
<feature type="region of interest" description="Disordered" evidence="1">
    <location>
        <begin position="82"/>
        <end position="102"/>
    </location>
</feature>
<gene>
    <name evidence="2" type="ORF">AAND1436_LOCUS23137</name>
</gene>
<sequence>MPGVTQILAEEITSAAGAKVPVERAGTRTWRMAPVAYARSTVPQAMALLNSYLAPRVHHEQGNINQESKDVINDQILIRVTKRSADDESPTPEGVHQDGTEISSVTVLSRSQVESGGESRIWSLDQPTGNYSSGEFGHMKRRPSIETPVGFDWNNCLFNKALTEPWETVYFNDREVKHEARGFDGQRPCKRDVLVNFVRKPLKDGSDMMKVGPAEMDVTSIL</sequence>
<dbReference type="InterPro" id="IPR018724">
    <property type="entry name" value="2OG-Fe_dioxygenase"/>
</dbReference>
<dbReference type="AlphaFoldDB" id="A0A7S2D7C8"/>
<accession>A0A7S2D7C8</accession>
<protein>
    <submittedName>
        <fullName evidence="2">Uncharacterized protein</fullName>
    </submittedName>
</protein>
<evidence type="ECO:0000313" key="2">
    <source>
        <dbReference type="EMBL" id="CAD9446267.1"/>
    </source>
</evidence>
<proteinExistence type="predicted"/>
<organism evidence="2">
    <name type="scientific">Alexandrium andersonii</name>
    <dbReference type="NCBI Taxonomy" id="327968"/>
    <lineage>
        <taxon>Eukaryota</taxon>
        <taxon>Sar</taxon>
        <taxon>Alveolata</taxon>
        <taxon>Dinophyceae</taxon>
        <taxon>Gonyaulacales</taxon>
        <taxon>Pyrocystaceae</taxon>
        <taxon>Alexandrium</taxon>
    </lineage>
</organism>
<name>A0A7S2D7C8_9DINO</name>